<dbReference type="AlphaFoldDB" id="A0A0X1KP48"/>
<keyword evidence="2 6" id="KW-0699">rRNA-binding</keyword>
<name>A0A0X1KP48_9THEM</name>
<evidence type="ECO:0000256" key="5">
    <source>
        <dbReference type="ARBA" id="ARBA00023274"/>
    </source>
</evidence>
<evidence type="ECO:0000256" key="4">
    <source>
        <dbReference type="ARBA" id="ARBA00022980"/>
    </source>
</evidence>
<evidence type="ECO:0000313" key="9">
    <source>
        <dbReference type="Proteomes" id="UP000077469"/>
    </source>
</evidence>
<organism evidence="8 9">
    <name type="scientific">Pseudothermotoga hypogea DSM 11164 = NBRC 106472</name>
    <dbReference type="NCBI Taxonomy" id="1123384"/>
    <lineage>
        <taxon>Bacteria</taxon>
        <taxon>Thermotogati</taxon>
        <taxon>Thermotogota</taxon>
        <taxon>Thermotogae</taxon>
        <taxon>Thermotogales</taxon>
        <taxon>Thermotogaceae</taxon>
        <taxon>Pseudothermotoga</taxon>
    </lineage>
</organism>
<evidence type="ECO:0000256" key="3">
    <source>
        <dbReference type="ARBA" id="ARBA00022884"/>
    </source>
</evidence>
<keyword evidence="9" id="KW-1185">Reference proteome</keyword>
<evidence type="ECO:0000313" key="8">
    <source>
        <dbReference type="EMBL" id="AJC73000.1"/>
    </source>
</evidence>
<dbReference type="PANTHER" id="PTHR10744:SF1">
    <property type="entry name" value="SMALL RIBOSOMAL SUBUNIT PROTEIN US17M"/>
    <property type="match status" value="1"/>
</dbReference>
<dbReference type="PANTHER" id="PTHR10744">
    <property type="entry name" value="40S RIBOSOMAL PROTEIN S11 FAMILY MEMBER"/>
    <property type="match status" value="1"/>
</dbReference>
<keyword evidence="3 6" id="KW-0694">RNA-binding</keyword>
<sequence>MPRRRLVGVVVSDKMDKTVVVSVARWLEHPVYKKHIKRSKKYHAHDEHNECKVGDVVVIEETRPLSRTKRWRVVEILQRAYQAENIPAVEESEEA</sequence>
<dbReference type="InterPro" id="IPR012340">
    <property type="entry name" value="NA-bd_OB-fold"/>
</dbReference>
<dbReference type="KEGG" id="phy:AJ81_00960"/>
<evidence type="ECO:0000256" key="1">
    <source>
        <dbReference type="ARBA" id="ARBA00010254"/>
    </source>
</evidence>
<dbReference type="SUPFAM" id="SSF50249">
    <property type="entry name" value="Nucleic acid-binding proteins"/>
    <property type="match status" value="1"/>
</dbReference>
<dbReference type="PATRIC" id="fig|1123384.7.peg.190"/>
<accession>A0A0X1KP48</accession>
<dbReference type="InterPro" id="IPR019984">
    <property type="entry name" value="Ribosomal_uS17_bact/chlr"/>
</dbReference>
<reference evidence="8 9" key="1">
    <citation type="submission" date="2014-01" db="EMBL/GenBank/DDBJ databases">
        <title>Genome sequencing of Thermotog hypogea.</title>
        <authorList>
            <person name="Zhang X."/>
            <person name="Alvare G."/>
            <person name="Fristensky B."/>
            <person name="Chen L."/>
            <person name="Suen T."/>
            <person name="Chen Q."/>
            <person name="Ma K."/>
        </authorList>
    </citation>
    <scope>NUCLEOTIDE SEQUENCE [LARGE SCALE GENOMIC DNA]</scope>
    <source>
        <strain evidence="8 9">DSM 11164</strain>
    </source>
</reference>
<comment type="similarity">
    <text evidence="1 6 7">Belongs to the universal ribosomal protein uS17 family.</text>
</comment>
<dbReference type="STRING" id="1123384.AJ81_00960"/>
<dbReference type="OrthoDB" id="9811714at2"/>
<comment type="subunit">
    <text evidence="6">Part of the 30S ribosomal subunit.</text>
</comment>
<evidence type="ECO:0000256" key="6">
    <source>
        <dbReference type="HAMAP-Rule" id="MF_01345"/>
    </source>
</evidence>
<keyword evidence="4 6" id="KW-0689">Ribosomal protein</keyword>
<comment type="function">
    <text evidence="6">One of the primary rRNA binding proteins, it binds specifically to the 5'-end of 16S ribosomal RNA.</text>
</comment>
<dbReference type="Pfam" id="PF00366">
    <property type="entry name" value="Ribosomal_S17"/>
    <property type="match status" value="1"/>
</dbReference>
<dbReference type="EMBL" id="CP007141">
    <property type="protein sequence ID" value="AJC73000.1"/>
    <property type="molecule type" value="Genomic_DNA"/>
</dbReference>
<dbReference type="PaxDb" id="1123384-AJ81_00960"/>
<dbReference type="HAMAP" id="MF_01345_B">
    <property type="entry name" value="Ribosomal_uS17_B"/>
    <property type="match status" value="1"/>
</dbReference>
<proteinExistence type="inferred from homology"/>
<evidence type="ECO:0000256" key="2">
    <source>
        <dbReference type="ARBA" id="ARBA00022730"/>
    </source>
</evidence>
<keyword evidence="5 6" id="KW-0687">Ribonucleoprotein</keyword>
<dbReference type="GO" id="GO:0019843">
    <property type="term" value="F:rRNA binding"/>
    <property type="evidence" value="ECO:0007669"/>
    <property type="project" value="UniProtKB-UniRule"/>
</dbReference>
<dbReference type="NCBIfam" id="NF004123">
    <property type="entry name" value="PRK05610.1"/>
    <property type="match status" value="1"/>
</dbReference>
<dbReference type="FunFam" id="2.40.50.140:FF:000204">
    <property type="entry name" value="30S ribosomal protein S17"/>
    <property type="match status" value="1"/>
</dbReference>
<dbReference type="GO" id="GO:0003735">
    <property type="term" value="F:structural constituent of ribosome"/>
    <property type="evidence" value="ECO:0007669"/>
    <property type="project" value="UniProtKB-UniRule"/>
</dbReference>
<dbReference type="GO" id="GO:0006412">
    <property type="term" value="P:translation"/>
    <property type="evidence" value="ECO:0007669"/>
    <property type="project" value="UniProtKB-UniRule"/>
</dbReference>
<dbReference type="CDD" id="cd00364">
    <property type="entry name" value="Ribosomal_uS17"/>
    <property type="match status" value="1"/>
</dbReference>
<dbReference type="RefSeq" id="WP_031503235.1">
    <property type="nucleotide sequence ID" value="NC_022795.1"/>
</dbReference>
<dbReference type="Gene3D" id="2.40.50.140">
    <property type="entry name" value="Nucleic acid-binding proteins"/>
    <property type="match status" value="1"/>
</dbReference>
<dbReference type="PROSITE" id="PS00056">
    <property type="entry name" value="RIBOSOMAL_S17"/>
    <property type="match status" value="1"/>
</dbReference>
<dbReference type="InterPro" id="IPR019979">
    <property type="entry name" value="Ribosomal_uS17_CS"/>
</dbReference>
<dbReference type="GO" id="GO:0022627">
    <property type="term" value="C:cytosolic small ribosomal subunit"/>
    <property type="evidence" value="ECO:0007669"/>
    <property type="project" value="UniProtKB-UniRule"/>
</dbReference>
<dbReference type="InterPro" id="IPR000266">
    <property type="entry name" value="Ribosomal_uS17"/>
</dbReference>
<dbReference type="NCBIfam" id="TIGR03635">
    <property type="entry name" value="uS17_bact"/>
    <property type="match status" value="1"/>
</dbReference>
<gene>
    <name evidence="6" type="primary">rpsQ</name>
    <name evidence="8" type="ORF">AJ81_00960</name>
</gene>
<evidence type="ECO:0000256" key="7">
    <source>
        <dbReference type="RuleBase" id="RU003872"/>
    </source>
</evidence>
<protein>
    <recommendedName>
        <fullName evidence="6">Small ribosomal subunit protein uS17</fullName>
    </recommendedName>
</protein>
<dbReference type="Proteomes" id="UP000077469">
    <property type="component" value="Chromosome"/>
</dbReference>
<dbReference type="PRINTS" id="PR00973">
    <property type="entry name" value="RIBOSOMALS17"/>
</dbReference>